<dbReference type="AlphaFoldDB" id="A0A2N9ECL2"/>
<evidence type="ECO:0000256" key="1">
    <source>
        <dbReference type="ARBA" id="ARBA00008668"/>
    </source>
</evidence>
<dbReference type="Pfam" id="PF00657">
    <property type="entry name" value="Lipase_GDSL"/>
    <property type="match status" value="1"/>
</dbReference>
<keyword evidence="4" id="KW-1133">Transmembrane helix</keyword>
<accession>A0A2N9ECL2</accession>
<keyword evidence="4" id="KW-0812">Transmembrane</keyword>
<dbReference type="InterPro" id="IPR001087">
    <property type="entry name" value="GDSL"/>
</dbReference>
<evidence type="ECO:0000256" key="2">
    <source>
        <dbReference type="ARBA" id="ARBA00022801"/>
    </source>
</evidence>
<dbReference type="InterPro" id="IPR035669">
    <property type="entry name" value="SGNH_plant_lipase-like"/>
</dbReference>
<evidence type="ECO:0000256" key="3">
    <source>
        <dbReference type="ARBA" id="ARBA00022963"/>
    </source>
</evidence>
<evidence type="ECO:0000313" key="5">
    <source>
        <dbReference type="EMBL" id="SPC72421.1"/>
    </source>
</evidence>
<feature type="transmembrane region" description="Helical" evidence="4">
    <location>
        <begin position="12"/>
        <end position="33"/>
    </location>
</feature>
<dbReference type="PANTHER" id="PTHR45648:SF5">
    <property type="entry name" value="OS04G0577300 PROTEIN"/>
    <property type="match status" value="1"/>
</dbReference>
<dbReference type="PANTHER" id="PTHR45648">
    <property type="entry name" value="GDSL LIPASE/ACYLHYDROLASE FAMILY PROTEIN (AFU_ORTHOLOGUE AFUA_4G14700)"/>
    <property type="match status" value="1"/>
</dbReference>
<keyword evidence="4" id="KW-0472">Membrane</keyword>
<organism evidence="5">
    <name type="scientific">Fagus sylvatica</name>
    <name type="common">Beechnut</name>
    <dbReference type="NCBI Taxonomy" id="28930"/>
    <lineage>
        <taxon>Eukaryota</taxon>
        <taxon>Viridiplantae</taxon>
        <taxon>Streptophyta</taxon>
        <taxon>Embryophyta</taxon>
        <taxon>Tracheophyta</taxon>
        <taxon>Spermatophyta</taxon>
        <taxon>Magnoliopsida</taxon>
        <taxon>eudicotyledons</taxon>
        <taxon>Gunneridae</taxon>
        <taxon>Pentapetalae</taxon>
        <taxon>rosids</taxon>
        <taxon>fabids</taxon>
        <taxon>Fagales</taxon>
        <taxon>Fagaceae</taxon>
        <taxon>Fagus</taxon>
    </lineage>
</organism>
<dbReference type="Gene3D" id="3.40.50.1110">
    <property type="entry name" value="SGNH hydrolase"/>
    <property type="match status" value="2"/>
</dbReference>
<gene>
    <name evidence="5" type="ORF">FSB_LOCUS303</name>
</gene>
<evidence type="ECO:0008006" key="6">
    <source>
        <dbReference type="Google" id="ProtNLM"/>
    </source>
</evidence>
<reference evidence="5" key="1">
    <citation type="submission" date="2018-02" db="EMBL/GenBank/DDBJ databases">
        <authorList>
            <person name="Cohen D.B."/>
            <person name="Kent A.D."/>
        </authorList>
    </citation>
    <scope>NUCLEOTIDE SEQUENCE</scope>
</reference>
<dbReference type="GO" id="GO:0016042">
    <property type="term" value="P:lipid catabolic process"/>
    <property type="evidence" value="ECO:0007669"/>
    <property type="project" value="UniProtKB-KW"/>
</dbReference>
<name>A0A2N9ECL2_FAGSY</name>
<keyword evidence="3" id="KW-0443">Lipid metabolism</keyword>
<keyword evidence="2" id="KW-0378">Hydrolase</keyword>
<dbReference type="EMBL" id="OIVN01000004">
    <property type="protein sequence ID" value="SPC72421.1"/>
    <property type="molecule type" value="Genomic_DNA"/>
</dbReference>
<dbReference type="InterPro" id="IPR036514">
    <property type="entry name" value="SGNH_hydro_sf"/>
</dbReference>
<sequence length="290" mass="31953">MEILRIYKRFIFVIFVFISLHILPSLSFTSFVFGDSLVDAGNNDYLFTLSKADSPPYGIDFKPSGGQPTGRFTNGRTITDLIGQAFGDKSFPPPYLAPNTQADAIHRGINYASGASGILDKTGSLFRLYELGARKFIVGGVGPLGCIPFLRALKLLASGKCSVKVNNLIQGYNKKLNKALDQLNLQLGPEAIFVYANSFDSVLKIILNYHQYGFENANAPCCGGYFPPFVCFKGPNANNSALCDDRSKYVFWDAYHPTEAVNIIIAKMLLDGDESISFPISIRELYNYNS</sequence>
<comment type="similarity">
    <text evidence="1">Belongs to the 'GDSL' lipolytic enzyme family.</text>
</comment>
<protein>
    <recommendedName>
        <fullName evidence="6">GDSL esterase/lipase</fullName>
    </recommendedName>
</protein>
<dbReference type="CDD" id="cd01837">
    <property type="entry name" value="SGNH_plant_lipase_like"/>
    <property type="match status" value="1"/>
</dbReference>
<proteinExistence type="inferred from homology"/>
<dbReference type="InterPro" id="IPR051058">
    <property type="entry name" value="GDSL_Est/Lipase"/>
</dbReference>
<keyword evidence="3" id="KW-0442">Lipid degradation</keyword>
<evidence type="ECO:0000256" key="4">
    <source>
        <dbReference type="SAM" id="Phobius"/>
    </source>
</evidence>
<dbReference type="GO" id="GO:0016788">
    <property type="term" value="F:hydrolase activity, acting on ester bonds"/>
    <property type="evidence" value="ECO:0007669"/>
    <property type="project" value="InterPro"/>
</dbReference>